<dbReference type="AlphaFoldDB" id="A0A0G4I0Z1"/>
<accession>A0A0G4I0Z1</accession>
<reference evidence="1" key="1">
    <citation type="submission" date="2014-11" db="EMBL/GenBank/DDBJ databases">
        <authorList>
            <person name="Otto D Thomas"/>
            <person name="Naeem Raeece"/>
        </authorList>
    </citation>
    <scope>NUCLEOTIDE SEQUENCE</scope>
</reference>
<dbReference type="EMBL" id="CDMZ01004699">
    <property type="protein sequence ID" value="CEM50550.1"/>
    <property type="molecule type" value="Genomic_DNA"/>
</dbReference>
<sequence>MLSNSTWWMRNTCPFGGVVLVIRCRLNLWMTVGILPLPGTFVDCLWRPTGTFLDKRGGSETLETLIAPREVDRDASPSADPWERPQETFALQNMRPKDDVCPYLFSTPRQEPLAIAGAPLDGHASPAGPCGRLERSSKCSKVTESSLGPEGAAWELLQAVSRACLPWRSQDLLTA</sequence>
<evidence type="ECO:0000313" key="1">
    <source>
        <dbReference type="EMBL" id="CEM50550.1"/>
    </source>
</evidence>
<protein>
    <submittedName>
        <fullName evidence="1">Uncharacterized protein</fullName>
    </submittedName>
</protein>
<dbReference type="VEuPathDB" id="CryptoDB:Cvel_10075"/>
<dbReference type="PhylomeDB" id="A0A0G4I0Z1"/>
<name>A0A0G4I0Z1_9ALVE</name>
<gene>
    <name evidence="1" type="ORF">Cvel_10075</name>
</gene>
<proteinExistence type="predicted"/>
<organism evidence="1">
    <name type="scientific">Chromera velia CCMP2878</name>
    <dbReference type="NCBI Taxonomy" id="1169474"/>
    <lineage>
        <taxon>Eukaryota</taxon>
        <taxon>Sar</taxon>
        <taxon>Alveolata</taxon>
        <taxon>Colpodellida</taxon>
        <taxon>Chromeraceae</taxon>
        <taxon>Chromera</taxon>
    </lineage>
</organism>